<comment type="caution">
    <text evidence="3">The sequence shown here is derived from an EMBL/GenBank/DDBJ whole genome shotgun (WGS) entry which is preliminary data.</text>
</comment>
<name>A0AAE0Z5H8_9GAST</name>
<keyword evidence="4" id="KW-1185">Reference proteome</keyword>
<dbReference type="PANTHER" id="PTHR19324:SF33">
    <property type="entry name" value="MUCIN-5AC"/>
    <property type="match status" value="1"/>
</dbReference>
<feature type="domain" description="Apextrin C-terminal" evidence="2">
    <location>
        <begin position="294"/>
        <end position="497"/>
    </location>
</feature>
<gene>
    <name evidence="3" type="ORF">RRG08_028174</name>
</gene>
<feature type="chain" id="PRO_5042076429" description="Apextrin C-terminal domain-containing protein" evidence="1">
    <location>
        <begin position="23"/>
        <end position="500"/>
    </location>
</feature>
<feature type="signal peptide" evidence="1">
    <location>
        <begin position="1"/>
        <end position="22"/>
    </location>
</feature>
<dbReference type="Proteomes" id="UP001283361">
    <property type="component" value="Unassembled WGS sequence"/>
</dbReference>
<evidence type="ECO:0000313" key="4">
    <source>
        <dbReference type="Proteomes" id="UP001283361"/>
    </source>
</evidence>
<accession>A0AAE0Z5H8</accession>
<evidence type="ECO:0000313" key="3">
    <source>
        <dbReference type="EMBL" id="KAK3763264.1"/>
    </source>
</evidence>
<evidence type="ECO:0000256" key="1">
    <source>
        <dbReference type="SAM" id="SignalP"/>
    </source>
</evidence>
<protein>
    <recommendedName>
        <fullName evidence="2">Apextrin C-terminal domain-containing protein</fullName>
    </recommendedName>
</protein>
<dbReference type="PANTHER" id="PTHR19324">
    <property type="entry name" value="PERFORIN-LIKE PROTEIN 1"/>
    <property type="match status" value="1"/>
</dbReference>
<dbReference type="Pfam" id="PF16977">
    <property type="entry name" value="ApeC"/>
    <property type="match status" value="1"/>
</dbReference>
<keyword evidence="1" id="KW-0732">Signal</keyword>
<dbReference type="InterPro" id="IPR031569">
    <property type="entry name" value="ApeC"/>
</dbReference>
<dbReference type="EMBL" id="JAWDGP010004578">
    <property type="protein sequence ID" value="KAK3763264.1"/>
    <property type="molecule type" value="Genomic_DNA"/>
</dbReference>
<organism evidence="3 4">
    <name type="scientific">Elysia crispata</name>
    <name type="common">lettuce slug</name>
    <dbReference type="NCBI Taxonomy" id="231223"/>
    <lineage>
        <taxon>Eukaryota</taxon>
        <taxon>Metazoa</taxon>
        <taxon>Spiralia</taxon>
        <taxon>Lophotrochozoa</taxon>
        <taxon>Mollusca</taxon>
        <taxon>Gastropoda</taxon>
        <taxon>Heterobranchia</taxon>
        <taxon>Euthyneura</taxon>
        <taxon>Panpulmonata</taxon>
        <taxon>Sacoglossa</taxon>
        <taxon>Placobranchoidea</taxon>
        <taxon>Plakobranchidae</taxon>
        <taxon>Elysia</taxon>
    </lineage>
</organism>
<sequence>MVHFQVSQLISLLVLCLSPALSSDDASNSERPFYLTVTPKEINRHTVSKMTVRCGPSSNIPTRITRVFRIRILKESDDGWDMLAEQRDNEISPTIGGNLTASAKVGDVSKTFLQVAWEDVQDESFGVFKCEVIGFDSRQNTVTVQTKEVQIRETGIPYEYFVKISKEAQETVVQLEKFAKSEIALLKTEVLEVESSVLLFETNQSRIQDSFSEFETMNTSFQKRLAVLETTQSSFQSITSVLQSEQAGFENTVTGLEAKLASVKGSLDSLARKQSACEINLSKVQTFQDSLVQWPGGHYALLQPRSGCPVDLAFFSGTHRYQKVHTEEEDTTDTHSSAFLPTTKFHANHKNFMTIELCEVTRVFNSASWPSGSFCIHQLVHKPCPSGFSGGSMFFDTEDRSHSSEGRNNIGYGGRNLKLFFCCKRSGSTSTPMTLPTSSPFFLYRYGGTCQAVRNMRYTEEHIRFDTEDKNNEDKVSGRYPDVSNSGSYIIFRLCYYTKG</sequence>
<reference evidence="3" key="1">
    <citation type="journal article" date="2023" name="G3 (Bethesda)">
        <title>A reference genome for the long-term kleptoplast-retaining sea slug Elysia crispata morphotype clarki.</title>
        <authorList>
            <person name="Eastman K.E."/>
            <person name="Pendleton A.L."/>
            <person name="Shaikh M.A."/>
            <person name="Suttiyut T."/>
            <person name="Ogas R."/>
            <person name="Tomko P."/>
            <person name="Gavelis G."/>
            <person name="Widhalm J.R."/>
            <person name="Wisecaver J.H."/>
        </authorList>
    </citation>
    <scope>NUCLEOTIDE SEQUENCE</scope>
    <source>
        <strain evidence="3">ECLA1</strain>
    </source>
</reference>
<proteinExistence type="predicted"/>
<dbReference type="AlphaFoldDB" id="A0AAE0Z5H8"/>
<evidence type="ECO:0000259" key="2">
    <source>
        <dbReference type="Pfam" id="PF16977"/>
    </source>
</evidence>